<sequence length="258" mass="28308">MNIELSKKIVFITGASSGIGRACAEQFAQKGARLLLCARRESRLTDVVADLKQRFQSDIYSFPLNVSDSAAVERKLQELPTEWQPIDILINNAGLALGLEKLQEGNIEDWDTMIDTNVKGVLYISRQVLGTMLKRNQGHIINIGSISSHQVYSGGVVYCATKFALKAISEGLKMDVHGTPIRVSSVDPGMVETEFSAVRFGGDQKKVEAVYKGFTPLKAEDIAEAVLFCATRPLHVDVREIKIYPTAQTAAHLISRGN</sequence>
<comment type="similarity">
    <text evidence="1 3">Belongs to the short-chain dehydrogenases/reductases (SDR) family.</text>
</comment>
<evidence type="ECO:0000313" key="4">
    <source>
        <dbReference type="EMBL" id="ABS78457.1"/>
    </source>
</evidence>
<dbReference type="InterPro" id="IPR036291">
    <property type="entry name" value="NAD(P)-bd_dom_sf"/>
</dbReference>
<dbReference type="PRINTS" id="PR00081">
    <property type="entry name" value="GDHRDH"/>
</dbReference>
<dbReference type="InterPro" id="IPR002347">
    <property type="entry name" value="SDR_fam"/>
</dbReference>
<dbReference type="RefSeq" id="WP_005772045.1">
    <property type="nucleotide sequence ID" value="NC_009727.1"/>
</dbReference>
<dbReference type="HOGENOM" id="CLU_010194_2_10_6"/>
<dbReference type="GO" id="GO:0016616">
    <property type="term" value="F:oxidoreductase activity, acting on the CH-OH group of donors, NAD or NADP as acceptor"/>
    <property type="evidence" value="ECO:0007669"/>
    <property type="project" value="UniProtKB-ARBA"/>
</dbReference>
<name>A9KF90_COXBN</name>
<dbReference type="KEGG" id="cbd:CBUD_0471"/>
<keyword evidence="2 4" id="KW-0560">Oxidoreductase</keyword>
<dbReference type="AlphaFoldDB" id="A9KF90"/>
<organism evidence="4 5">
    <name type="scientific">Coxiella burnetii (strain Dugway 5J108-111)</name>
    <dbReference type="NCBI Taxonomy" id="434922"/>
    <lineage>
        <taxon>Bacteria</taxon>
        <taxon>Pseudomonadati</taxon>
        <taxon>Pseudomonadota</taxon>
        <taxon>Gammaproteobacteria</taxon>
        <taxon>Legionellales</taxon>
        <taxon>Coxiellaceae</taxon>
        <taxon>Coxiella</taxon>
    </lineage>
</organism>
<evidence type="ECO:0000256" key="1">
    <source>
        <dbReference type="ARBA" id="ARBA00006484"/>
    </source>
</evidence>
<dbReference type="Proteomes" id="UP000008555">
    <property type="component" value="Chromosome"/>
</dbReference>
<accession>A9KF90</accession>
<protein>
    <submittedName>
        <fullName evidence="4">Short chain dehydrogenase</fullName>
        <ecNumber evidence="4">1.-.-.-</ecNumber>
    </submittedName>
</protein>
<gene>
    <name evidence="4" type="ordered locus">CBUD_0471</name>
</gene>
<dbReference type="EC" id="1.-.-.-" evidence="4"/>
<reference evidence="4 5" key="1">
    <citation type="journal article" date="2009" name="Infect. Immun.">
        <title>Comparative genomics reveal extensive transposon-mediated genomic plasticity and diversity among potential effector proteins within the genus Coxiella.</title>
        <authorList>
            <person name="Beare P.A."/>
            <person name="Unsworth N."/>
            <person name="Andoh M."/>
            <person name="Voth D.E."/>
            <person name="Omsland A."/>
            <person name="Gilk S.D."/>
            <person name="Williams K.P."/>
            <person name="Sobral B.W."/>
            <person name="Kupko J.J.III."/>
            <person name="Porcella S.F."/>
            <person name="Samuel J.E."/>
            <person name="Heinzen R.A."/>
        </authorList>
    </citation>
    <scope>NUCLEOTIDE SEQUENCE [LARGE SCALE GENOMIC DNA]</scope>
    <source>
        <strain evidence="4 5">Dugway 5J108-111</strain>
    </source>
</reference>
<dbReference type="EMBL" id="CP000733">
    <property type="protein sequence ID" value="ABS78457.1"/>
    <property type="molecule type" value="Genomic_DNA"/>
</dbReference>
<dbReference type="SUPFAM" id="SSF51735">
    <property type="entry name" value="NAD(P)-binding Rossmann-fold domains"/>
    <property type="match status" value="1"/>
</dbReference>
<dbReference type="Gene3D" id="3.40.50.720">
    <property type="entry name" value="NAD(P)-binding Rossmann-like Domain"/>
    <property type="match status" value="1"/>
</dbReference>
<evidence type="ECO:0000256" key="3">
    <source>
        <dbReference type="RuleBase" id="RU000363"/>
    </source>
</evidence>
<dbReference type="PANTHER" id="PTHR42901">
    <property type="entry name" value="ALCOHOL DEHYDROGENASE"/>
    <property type="match status" value="1"/>
</dbReference>
<dbReference type="Pfam" id="PF00106">
    <property type="entry name" value="adh_short"/>
    <property type="match status" value="1"/>
</dbReference>
<evidence type="ECO:0000256" key="2">
    <source>
        <dbReference type="ARBA" id="ARBA00023002"/>
    </source>
</evidence>
<dbReference type="FunFam" id="3.40.50.720:FF:000047">
    <property type="entry name" value="NADP-dependent L-serine/L-allo-threonine dehydrogenase"/>
    <property type="match status" value="1"/>
</dbReference>
<proteinExistence type="inferred from homology"/>
<dbReference type="PRINTS" id="PR00080">
    <property type="entry name" value="SDRFAMILY"/>
</dbReference>
<dbReference type="PANTHER" id="PTHR42901:SF1">
    <property type="entry name" value="ALCOHOL DEHYDROGENASE"/>
    <property type="match status" value="1"/>
</dbReference>
<evidence type="ECO:0000313" key="5">
    <source>
        <dbReference type="Proteomes" id="UP000008555"/>
    </source>
</evidence>